<dbReference type="InterPro" id="IPR025952">
    <property type="entry name" value="R3H-assoc_dom"/>
</dbReference>
<dbReference type="EMBL" id="KB445560">
    <property type="protein sequence ID" value="EMC93243.1"/>
    <property type="molecule type" value="Genomic_DNA"/>
</dbReference>
<feature type="region of interest" description="Disordered" evidence="2">
    <location>
        <begin position="1"/>
        <end position="21"/>
    </location>
</feature>
<protein>
    <recommendedName>
        <fullName evidence="3">R3H-associated N-terminal domain-containing protein</fullName>
    </recommendedName>
</protein>
<feature type="region of interest" description="Disordered" evidence="2">
    <location>
        <begin position="88"/>
        <end position="111"/>
    </location>
</feature>
<evidence type="ECO:0000259" key="3">
    <source>
        <dbReference type="Pfam" id="PF13902"/>
    </source>
</evidence>
<feature type="coiled-coil region" evidence="1">
    <location>
        <begin position="171"/>
        <end position="219"/>
    </location>
</feature>
<dbReference type="OMA" id="YPRHDPM"/>
<dbReference type="PANTHER" id="PTHR32019:SF2">
    <property type="entry name" value="R3H DOMAIN-CONTAINING PROTEIN 4"/>
    <property type="match status" value="1"/>
</dbReference>
<dbReference type="eggNOG" id="ENOG502S2TY">
    <property type="taxonomic scope" value="Eukaryota"/>
</dbReference>
<dbReference type="GO" id="GO:0003676">
    <property type="term" value="F:nucleic acid binding"/>
    <property type="evidence" value="ECO:0007669"/>
    <property type="project" value="InterPro"/>
</dbReference>
<organism evidence="4 5">
    <name type="scientific">Baudoinia panamericana (strain UAMH 10762)</name>
    <name type="common">Angels' share fungus</name>
    <name type="synonym">Baudoinia compniacensis (strain UAMH 10762)</name>
    <dbReference type="NCBI Taxonomy" id="717646"/>
    <lineage>
        <taxon>Eukaryota</taxon>
        <taxon>Fungi</taxon>
        <taxon>Dikarya</taxon>
        <taxon>Ascomycota</taxon>
        <taxon>Pezizomycotina</taxon>
        <taxon>Dothideomycetes</taxon>
        <taxon>Dothideomycetidae</taxon>
        <taxon>Mycosphaerellales</taxon>
        <taxon>Teratosphaeriaceae</taxon>
        <taxon>Baudoinia</taxon>
    </lineage>
</organism>
<dbReference type="HOGENOM" id="CLU_064119_0_0_1"/>
<accession>M2MP38</accession>
<sequence length="333" mass="38128">MSVSDRLEQTRTQAPPSSLERVEAWTVSQVSNALAATSLADALGTDRPARGTTVAIDIPLDESIHQDQPVPHRPEAVHTVYKRRTPIRRDSQKRREALLKGKEGSRRRQRWENDRLLNNPWAEPPLPSDWQVHPTYTRQSVPYFLAPLWDAEYARSTQERRKRAEAAKTPVNKEEAEVQQVTRELKAKLKKSRGAKGLLQDLEQEVRAFVEQWDAKQKQLEQDGLFDLDSEDEEIVFVGRNGAMSDERRKEKQLDSLEKDKLVFQSLVDDHGASFGRYLVHSIAVYYGLQTWSITTGDPARREAYVGLKVDPKTRRPSLTRAQMPTPLWVVVC</sequence>
<name>M2MP38_BAUPA</name>
<keyword evidence="1" id="KW-0175">Coiled coil</keyword>
<keyword evidence="5" id="KW-1185">Reference proteome</keyword>
<dbReference type="AlphaFoldDB" id="M2MP38"/>
<evidence type="ECO:0000256" key="1">
    <source>
        <dbReference type="SAM" id="Coils"/>
    </source>
</evidence>
<dbReference type="Proteomes" id="UP000011761">
    <property type="component" value="Unassembled WGS sequence"/>
</dbReference>
<dbReference type="CDD" id="cd02325">
    <property type="entry name" value="R3H"/>
    <property type="match status" value="1"/>
</dbReference>
<dbReference type="GeneID" id="19113106"/>
<gene>
    <name evidence="4" type="ORF">BAUCODRAFT_36916</name>
</gene>
<evidence type="ECO:0000313" key="4">
    <source>
        <dbReference type="EMBL" id="EMC93243.1"/>
    </source>
</evidence>
<dbReference type="PANTHER" id="PTHR32019">
    <property type="entry name" value="R3H DOMAIN-CONTAINING PROTEIN 4"/>
    <property type="match status" value="1"/>
</dbReference>
<reference evidence="4 5" key="1">
    <citation type="journal article" date="2012" name="PLoS Pathog.">
        <title>Diverse lifestyles and strategies of plant pathogenesis encoded in the genomes of eighteen Dothideomycetes fungi.</title>
        <authorList>
            <person name="Ohm R.A."/>
            <person name="Feau N."/>
            <person name="Henrissat B."/>
            <person name="Schoch C.L."/>
            <person name="Horwitz B.A."/>
            <person name="Barry K.W."/>
            <person name="Condon B.J."/>
            <person name="Copeland A.C."/>
            <person name="Dhillon B."/>
            <person name="Glaser F."/>
            <person name="Hesse C.N."/>
            <person name="Kosti I."/>
            <person name="LaButti K."/>
            <person name="Lindquist E.A."/>
            <person name="Lucas S."/>
            <person name="Salamov A.A."/>
            <person name="Bradshaw R.E."/>
            <person name="Ciuffetti L."/>
            <person name="Hamelin R.C."/>
            <person name="Kema G.H.J."/>
            <person name="Lawrence C."/>
            <person name="Scott J.A."/>
            <person name="Spatafora J.W."/>
            <person name="Turgeon B.G."/>
            <person name="de Wit P.J.G.M."/>
            <person name="Zhong S."/>
            <person name="Goodwin S.B."/>
            <person name="Grigoriev I.V."/>
        </authorList>
    </citation>
    <scope>NUCLEOTIDE SEQUENCE [LARGE SCALE GENOMIC DNA]</scope>
    <source>
        <strain evidence="4 5">UAMH 10762</strain>
    </source>
</reference>
<evidence type="ECO:0000256" key="2">
    <source>
        <dbReference type="SAM" id="MobiDB-lite"/>
    </source>
</evidence>
<dbReference type="OrthoDB" id="10256743at2759"/>
<dbReference type="RefSeq" id="XP_007679200.1">
    <property type="nucleotide sequence ID" value="XM_007681010.1"/>
</dbReference>
<feature type="domain" description="R3H-associated N-terminal" evidence="3">
    <location>
        <begin position="84"/>
        <end position="191"/>
    </location>
</feature>
<dbReference type="InterPro" id="IPR036867">
    <property type="entry name" value="R3H_dom_sf"/>
</dbReference>
<proteinExistence type="predicted"/>
<evidence type="ECO:0000313" key="5">
    <source>
        <dbReference type="Proteomes" id="UP000011761"/>
    </source>
</evidence>
<dbReference type="KEGG" id="bcom:BAUCODRAFT_36916"/>
<dbReference type="Gene3D" id="3.30.1370.50">
    <property type="entry name" value="R3H-like domain"/>
    <property type="match status" value="1"/>
</dbReference>
<dbReference type="InterPro" id="IPR039629">
    <property type="entry name" value="R3HDM4"/>
</dbReference>
<dbReference type="Pfam" id="PF13902">
    <property type="entry name" value="R3H-assoc"/>
    <property type="match status" value="1"/>
</dbReference>
<dbReference type="SUPFAM" id="SSF82708">
    <property type="entry name" value="R3H domain"/>
    <property type="match status" value="1"/>
</dbReference>